<dbReference type="Proteomes" id="UP000694541">
    <property type="component" value="Unplaced"/>
</dbReference>
<proteinExistence type="predicted"/>
<reference evidence="1" key="2">
    <citation type="submission" date="2025-09" db="UniProtKB">
        <authorList>
            <consortium name="Ensembl"/>
        </authorList>
    </citation>
    <scope>IDENTIFICATION</scope>
</reference>
<reference evidence="1" key="1">
    <citation type="submission" date="2025-08" db="UniProtKB">
        <authorList>
            <consortium name="Ensembl"/>
        </authorList>
    </citation>
    <scope>IDENTIFICATION</scope>
</reference>
<protein>
    <submittedName>
        <fullName evidence="1">Uncharacterized protein</fullName>
    </submittedName>
</protein>
<evidence type="ECO:0000313" key="2">
    <source>
        <dbReference type="Proteomes" id="UP000694541"/>
    </source>
</evidence>
<evidence type="ECO:0000313" key="1">
    <source>
        <dbReference type="Ensembl" id="ENSANIP00000003666.1"/>
    </source>
</evidence>
<name>A0A8B9MDC5_9AVES</name>
<sequence>MVASMQKKMSLKFINCRLQTGKNKLVILANNSSEKSTYYKFCGSGPFSSPKVMWQGIAPELVTLIHG</sequence>
<dbReference type="AlphaFoldDB" id="A0A8B9MDC5"/>
<organism evidence="1 2">
    <name type="scientific">Accipiter nisus</name>
    <name type="common">Eurasian sparrowhawk</name>
    <dbReference type="NCBI Taxonomy" id="211598"/>
    <lineage>
        <taxon>Eukaryota</taxon>
        <taxon>Metazoa</taxon>
        <taxon>Chordata</taxon>
        <taxon>Craniata</taxon>
        <taxon>Vertebrata</taxon>
        <taxon>Euteleostomi</taxon>
        <taxon>Archelosauria</taxon>
        <taxon>Archosauria</taxon>
        <taxon>Dinosauria</taxon>
        <taxon>Saurischia</taxon>
        <taxon>Theropoda</taxon>
        <taxon>Coelurosauria</taxon>
        <taxon>Aves</taxon>
        <taxon>Neognathae</taxon>
        <taxon>Neoaves</taxon>
        <taxon>Telluraves</taxon>
        <taxon>Accipitrimorphae</taxon>
        <taxon>Accipitriformes</taxon>
        <taxon>Accipitridae</taxon>
        <taxon>Accipitrinae</taxon>
        <taxon>Accipiter</taxon>
    </lineage>
</organism>
<accession>A0A8B9MDC5</accession>
<keyword evidence="2" id="KW-1185">Reference proteome</keyword>
<dbReference type="Ensembl" id="ENSANIT00000003785.1">
    <property type="protein sequence ID" value="ENSANIP00000003666.1"/>
    <property type="gene ID" value="ENSANIG00000002480.1"/>
</dbReference>